<comment type="similarity">
    <text evidence="2 6">Belongs to the peptidase M14 family.</text>
</comment>
<evidence type="ECO:0000256" key="6">
    <source>
        <dbReference type="PROSITE-ProRule" id="PRU01379"/>
    </source>
</evidence>
<dbReference type="InterPro" id="IPR000834">
    <property type="entry name" value="Peptidase_M14"/>
</dbReference>
<sequence>MAKDVAAEESTSTEISLFISLKLDPVFRLVPKFITANEHSASQKQGLYLELFRAVRDAVLSLSNRMEAFITLHTYSQIWVYPYSNKKFAYSPDVDELKEVAKKAVESLGKLYGTQYRYGTGPETIYAYAGGSADWVKETAHVKYSYTVELRPSYFC</sequence>
<organism evidence="10">
    <name type="scientific">Gongylonema pulchrum</name>
    <dbReference type="NCBI Taxonomy" id="637853"/>
    <lineage>
        <taxon>Eukaryota</taxon>
        <taxon>Metazoa</taxon>
        <taxon>Ecdysozoa</taxon>
        <taxon>Nematoda</taxon>
        <taxon>Chromadorea</taxon>
        <taxon>Rhabditida</taxon>
        <taxon>Spirurina</taxon>
        <taxon>Spiruromorpha</taxon>
        <taxon>Spiruroidea</taxon>
        <taxon>Gongylonematidae</taxon>
        <taxon>Gongylonema</taxon>
    </lineage>
</organism>
<reference evidence="10" key="1">
    <citation type="submission" date="2016-06" db="UniProtKB">
        <authorList>
            <consortium name="WormBaseParasite"/>
        </authorList>
    </citation>
    <scope>IDENTIFICATION</scope>
</reference>
<evidence type="ECO:0000256" key="5">
    <source>
        <dbReference type="ARBA" id="ARBA00022833"/>
    </source>
</evidence>
<evidence type="ECO:0000256" key="4">
    <source>
        <dbReference type="ARBA" id="ARBA00022723"/>
    </source>
</evidence>
<keyword evidence="9" id="KW-1185">Reference proteome</keyword>
<gene>
    <name evidence="8" type="ORF">GPUH_LOCUS15240</name>
</gene>
<dbReference type="SUPFAM" id="SSF53187">
    <property type="entry name" value="Zn-dependent exopeptidases"/>
    <property type="match status" value="1"/>
</dbReference>
<keyword evidence="4" id="KW-0479">Metal-binding</keyword>
<keyword evidence="3" id="KW-0121">Carboxypeptidase</keyword>
<dbReference type="GO" id="GO:0005615">
    <property type="term" value="C:extracellular space"/>
    <property type="evidence" value="ECO:0007669"/>
    <property type="project" value="TreeGrafter"/>
</dbReference>
<dbReference type="PROSITE" id="PS52035">
    <property type="entry name" value="PEPTIDASE_M14"/>
    <property type="match status" value="1"/>
</dbReference>
<reference evidence="8 9" key="2">
    <citation type="submission" date="2018-11" db="EMBL/GenBank/DDBJ databases">
        <authorList>
            <consortium name="Pathogen Informatics"/>
        </authorList>
    </citation>
    <scope>NUCLEOTIDE SEQUENCE [LARGE SCALE GENOMIC DNA]</scope>
</reference>
<dbReference type="InterPro" id="IPR057247">
    <property type="entry name" value="CARBOXYPEPT_ZN_2"/>
</dbReference>
<evidence type="ECO:0000313" key="9">
    <source>
        <dbReference type="Proteomes" id="UP000271098"/>
    </source>
</evidence>
<protein>
    <submittedName>
        <fullName evidence="10">Peptidase_M14 domain-containing protein</fullName>
    </submittedName>
</protein>
<dbReference type="SMART" id="SM00631">
    <property type="entry name" value="Zn_pept"/>
    <property type="match status" value="1"/>
</dbReference>
<keyword evidence="5" id="KW-0862">Zinc</keyword>
<keyword evidence="3" id="KW-0645">Protease</keyword>
<comment type="cofactor">
    <cofactor evidence="1">
        <name>Zn(2+)</name>
        <dbReference type="ChEBI" id="CHEBI:29105"/>
    </cofactor>
</comment>
<dbReference type="GO" id="GO:0004181">
    <property type="term" value="F:metallocarboxypeptidase activity"/>
    <property type="evidence" value="ECO:0007669"/>
    <property type="project" value="InterPro"/>
</dbReference>
<proteinExistence type="inferred from homology"/>
<dbReference type="Proteomes" id="UP000271098">
    <property type="component" value="Unassembled WGS sequence"/>
</dbReference>
<dbReference type="GO" id="GO:0008270">
    <property type="term" value="F:zinc ion binding"/>
    <property type="evidence" value="ECO:0007669"/>
    <property type="project" value="InterPro"/>
</dbReference>
<dbReference type="AlphaFoldDB" id="A0A183E2P9"/>
<feature type="active site" description="Proton donor/acceptor" evidence="6">
    <location>
        <position position="149"/>
    </location>
</feature>
<dbReference type="PROSITE" id="PS00133">
    <property type="entry name" value="CARBOXYPEPT_ZN_2"/>
    <property type="match status" value="1"/>
</dbReference>
<dbReference type="OrthoDB" id="3626597at2759"/>
<evidence type="ECO:0000256" key="1">
    <source>
        <dbReference type="ARBA" id="ARBA00001947"/>
    </source>
</evidence>
<feature type="domain" description="Peptidase M14" evidence="7">
    <location>
        <begin position="1"/>
        <end position="156"/>
    </location>
</feature>
<dbReference type="GO" id="GO:0006508">
    <property type="term" value="P:proteolysis"/>
    <property type="evidence" value="ECO:0007669"/>
    <property type="project" value="InterPro"/>
</dbReference>
<dbReference type="Gene3D" id="3.40.630.10">
    <property type="entry name" value="Zn peptidases"/>
    <property type="match status" value="1"/>
</dbReference>
<accession>A0A183E2P9</accession>
<evidence type="ECO:0000313" key="10">
    <source>
        <dbReference type="WBParaSite" id="GPUH_0001526001-mRNA-1"/>
    </source>
</evidence>
<dbReference type="PANTHER" id="PTHR11705">
    <property type="entry name" value="PROTEASE FAMILY M14 CARBOXYPEPTIDASE A,B"/>
    <property type="match status" value="1"/>
</dbReference>
<evidence type="ECO:0000256" key="3">
    <source>
        <dbReference type="ARBA" id="ARBA00022645"/>
    </source>
</evidence>
<dbReference type="PANTHER" id="PTHR11705:SF131">
    <property type="entry name" value="SHKT DOMAIN-CONTAINING PROTEIN"/>
    <property type="match status" value="1"/>
</dbReference>
<evidence type="ECO:0000313" key="8">
    <source>
        <dbReference type="EMBL" id="VDN25633.1"/>
    </source>
</evidence>
<dbReference type="Pfam" id="PF00246">
    <property type="entry name" value="Peptidase_M14"/>
    <property type="match status" value="1"/>
</dbReference>
<dbReference type="EMBL" id="UYRT01082195">
    <property type="protein sequence ID" value="VDN25633.1"/>
    <property type="molecule type" value="Genomic_DNA"/>
</dbReference>
<keyword evidence="3" id="KW-0378">Hydrolase</keyword>
<evidence type="ECO:0000256" key="2">
    <source>
        <dbReference type="ARBA" id="ARBA00005988"/>
    </source>
</evidence>
<name>A0A183E2P9_9BILA</name>
<dbReference type="WBParaSite" id="GPUH_0001526001-mRNA-1">
    <property type="protein sequence ID" value="GPUH_0001526001-mRNA-1"/>
    <property type="gene ID" value="GPUH_0001526001"/>
</dbReference>
<evidence type="ECO:0000259" key="7">
    <source>
        <dbReference type="PROSITE" id="PS52035"/>
    </source>
</evidence>